<gene>
    <name evidence="1" type="ORF">QAD02_012815</name>
</gene>
<evidence type="ECO:0000313" key="2">
    <source>
        <dbReference type="Proteomes" id="UP001239111"/>
    </source>
</evidence>
<name>A0ACC2P1P8_9HYME</name>
<dbReference type="EMBL" id="CM056742">
    <property type="protein sequence ID" value="KAJ8677028.1"/>
    <property type="molecule type" value="Genomic_DNA"/>
</dbReference>
<dbReference type="Proteomes" id="UP001239111">
    <property type="component" value="Chromosome 2"/>
</dbReference>
<sequence length="259" mass="27255">MGGWSIPPFVPPFMPPHVTPTASIREVRDSETERDQRTTAGRSNDSSGDDTEYIRQQRDRLQGLRGSQTTNQVPSNTQAPPIVQTPVGARIQEPSQGADPRKVAATELEEATGQVAGLTVGNKPEAKALESKPPPATTLANPANANGGHKVKGRGGKKTENGTSAGEAAETTAVTTNATKSASTPAPTPSAPPPPTLPAPQAGPWGYPWGYPPHPYWQMPGASGMQRNARPVSAESMQKRQEQLTRGACFNGSETGHLS</sequence>
<proteinExistence type="predicted"/>
<keyword evidence="2" id="KW-1185">Reference proteome</keyword>
<evidence type="ECO:0000313" key="1">
    <source>
        <dbReference type="EMBL" id="KAJ8677028.1"/>
    </source>
</evidence>
<accession>A0ACC2P1P8</accession>
<comment type="caution">
    <text evidence="1">The sequence shown here is derived from an EMBL/GenBank/DDBJ whole genome shotgun (WGS) entry which is preliminary data.</text>
</comment>
<protein>
    <submittedName>
        <fullName evidence="1">Uncharacterized protein</fullName>
    </submittedName>
</protein>
<feature type="non-terminal residue" evidence="1">
    <location>
        <position position="259"/>
    </location>
</feature>
<reference evidence="1" key="1">
    <citation type="submission" date="2023-04" db="EMBL/GenBank/DDBJ databases">
        <title>A chromosome-level genome assembly of the parasitoid wasp Eretmocerus hayati.</title>
        <authorList>
            <person name="Zhong Y."/>
            <person name="Liu S."/>
            <person name="Liu Y."/>
        </authorList>
    </citation>
    <scope>NUCLEOTIDE SEQUENCE</scope>
    <source>
        <strain evidence="1">ZJU_SS_LIU_2023</strain>
    </source>
</reference>
<organism evidence="1 2">
    <name type="scientific">Eretmocerus hayati</name>
    <dbReference type="NCBI Taxonomy" id="131215"/>
    <lineage>
        <taxon>Eukaryota</taxon>
        <taxon>Metazoa</taxon>
        <taxon>Ecdysozoa</taxon>
        <taxon>Arthropoda</taxon>
        <taxon>Hexapoda</taxon>
        <taxon>Insecta</taxon>
        <taxon>Pterygota</taxon>
        <taxon>Neoptera</taxon>
        <taxon>Endopterygota</taxon>
        <taxon>Hymenoptera</taxon>
        <taxon>Apocrita</taxon>
        <taxon>Proctotrupomorpha</taxon>
        <taxon>Chalcidoidea</taxon>
        <taxon>Aphelinidae</taxon>
        <taxon>Aphelininae</taxon>
        <taxon>Eretmocerus</taxon>
    </lineage>
</organism>